<dbReference type="InterPro" id="IPR013985">
    <property type="entry name" value="Ald_Fedxn_OxRdtase_dom3"/>
</dbReference>
<evidence type="ECO:0000256" key="3">
    <source>
        <dbReference type="ARBA" id="ARBA00022485"/>
    </source>
</evidence>
<dbReference type="SMART" id="SM00790">
    <property type="entry name" value="AFOR_N"/>
    <property type="match status" value="1"/>
</dbReference>
<evidence type="ECO:0000256" key="2">
    <source>
        <dbReference type="ARBA" id="ARBA00011032"/>
    </source>
</evidence>
<sequence length="614" mass="66531">MAYGYMGKLLEVNLTTGETSQRPIGEEYFRKYLGGSGVAARILIDEFDHRVDPLSPENPIIFMNGLLTGIAVPTAAKSSFVSKSPLTGIWNEATVGGHWGEQVKRCGYDGIIITGKSQKPVYLWITDEKVEIRPAEHLIGKDVYETSDTIKAETDQKAVVACIGPAGENQNKIAGIMIGGNETRAAGRGGIGAVMGSKNLKAIAARGKLSPQVKDREKLKEQLKAFLPELQKNARGLYDFGTAGGVQGVEANGDLPIKNWTLGDWAEGAAKTCGQYMAEQGITVSHHACFSCSIRCGKDARVDVGPYAGSIGHGPEYETCAAFGANILNDNIQYLVAANDMCNRFGLDTICTGNAIAMAMECYEHGLITKQDTGGLELTWGNGPAVLEMIKKIAYREGIGEVFADGVVNAAEKIGGIAGEFAIHVKGLSVAFHDPRAFTSMAANYATANRGGCHLEGLTYFCESGAFPPELIGFYKPLDKRSDDNKAELAVRMQNFMNTFNALGLCKFLIRGKTKPEDITSWVNAVTGWDLTGEELMLIGERLHNLKRMYNVRLGISRKDDMLPPRLMCHDRKTGAAGGILPHMGRLLSEYYSLRGWTEEGIPREEKLAQLGLA</sequence>
<reference evidence="10" key="1">
    <citation type="submission" date="2020-07" db="EMBL/GenBank/DDBJ databases">
        <title>Koleobacter methoxysyntrophicus gen. nov., sp. nov., a novel anaerobic bacterium isolated from deep subsurface oil field and proposal of Koleobacterales ord. nov. in the phylum Firmicutes.</title>
        <authorList>
            <person name="Sakamoto S."/>
            <person name="Tamaki H."/>
        </authorList>
    </citation>
    <scope>NUCLEOTIDE SEQUENCE</scope>
    <source>
        <strain evidence="10">NRmbB1</strain>
    </source>
</reference>
<evidence type="ECO:0000313" key="11">
    <source>
        <dbReference type="Proteomes" id="UP000662904"/>
    </source>
</evidence>
<dbReference type="GO" id="GO:0046872">
    <property type="term" value="F:metal ion binding"/>
    <property type="evidence" value="ECO:0007669"/>
    <property type="project" value="UniProtKB-KW"/>
</dbReference>
<dbReference type="InterPro" id="IPR001203">
    <property type="entry name" value="OxRdtase_Ald_Fedxn_C"/>
</dbReference>
<evidence type="ECO:0000256" key="1">
    <source>
        <dbReference type="ARBA" id="ARBA00001966"/>
    </source>
</evidence>
<dbReference type="PANTHER" id="PTHR30038:SF0">
    <property type="entry name" value="TUNGSTEN-CONTAINING ALDEHYDE FERREDOXIN OXIDOREDUCTASE"/>
    <property type="match status" value="1"/>
</dbReference>
<evidence type="ECO:0000259" key="9">
    <source>
        <dbReference type="SMART" id="SM00790"/>
    </source>
</evidence>
<evidence type="ECO:0000256" key="8">
    <source>
        <dbReference type="ARBA" id="ARBA00049934"/>
    </source>
</evidence>
<dbReference type="InterPro" id="IPR036503">
    <property type="entry name" value="Ald_Fedxn_OxRdtase_N_sf"/>
</dbReference>
<protein>
    <submittedName>
        <fullName evidence="10">Putative oxidoreductase YdhV</fullName>
        <ecNumber evidence="10">1.-.-.-</ecNumber>
    </submittedName>
</protein>
<evidence type="ECO:0000256" key="5">
    <source>
        <dbReference type="ARBA" id="ARBA00023002"/>
    </source>
</evidence>
<comment type="similarity">
    <text evidence="2">Belongs to the AOR/FOR family.</text>
</comment>
<dbReference type="Pfam" id="PF02730">
    <property type="entry name" value="AFOR_N"/>
    <property type="match status" value="1"/>
</dbReference>
<proteinExistence type="inferred from homology"/>
<dbReference type="PANTHER" id="PTHR30038">
    <property type="entry name" value="ALDEHYDE FERREDOXIN OXIDOREDUCTASE"/>
    <property type="match status" value="1"/>
</dbReference>
<evidence type="ECO:0000256" key="7">
    <source>
        <dbReference type="ARBA" id="ARBA00023014"/>
    </source>
</evidence>
<dbReference type="InterPro" id="IPR051919">
    <property type="entry name" value="W-dependent_AOR"/>
</dbReference>
<dbReference type="SUPFAM" id="SSF48310">
    <property type="entry name" value="Aldehyde ferredoxin oxidoreductase, C-terminal domains"/>
    <property type="match status" value="1"/>
</dbReference>
<dbReference type="AlphaFoldDB" id="A0A8A0RLH3"/>
<dbReference type="EMBL" id="CP059066">
    <property type="protein sequence ID" value="QSQ09261.1"/>
    <property type="molecule type" value="Genomic_DNA"/>
</dbReference>
<organism evidence="10 11">
    <name type="scientific">Koleobacter methoxysyntrophicus</name>
    <dbReference type="NCBI Taxonomy" id="2751313"/>
    <lineage>
        <taxon>Bacteria</taxon>
        <taxon>Bacillati</taxon>
        <taxon>Bacillota</taxon>
        <taxon>Clostridia</taxon>
        <taxon>Koleobacterales</taxon>
        <taxon>Koleobacteraceae</taxon>
        <taxon>Koleobacter</taxon>
    </lineage>
</organism>
<dbReference type="Gene3D" id="3.60.9.10">
    <property type="entry name" value="Aldehyde ferredoxin oxidoreductase, N-terminal domain"/>
    <property type="match status" value="1"/>
</dbReference>
<dbReference type="EC" id="1.-.-.-" evidence="10"/>
<dbReference type="GO" id="GO:0016625">
    <property type="term" value="F:oxidoreductase activity, acting on the aldehyde or oxo group of donors, iron-sulfur protein as acceptor"/>
    <property type="evidence" value="ECO:0007669"/>
    <property type="project" value="InterPro"/>
</dbReference>
<feature type="domain" description="Aldehyde ferredoxin oxidoreductase N-terminal" evidence="9">
    <location>
        <begin position="5"/>
        <end position="209"/>
    </location>
</feature>
<keyword evidence="6" id="KW-0408">Iron</keyword>
<gene>
    <name evidence="10" type="primary">ydhV_4</name>
    <name evidence="10" type="ORF">H0A61_01622</name>
</gene>
<dbReference type="InterPro" id="IPR036021">
    <property type="entry name" value="Tungsten_al_ferr_oxy-like_C"/>
</dbReference>
<dbReference type="Gene3D" id="1.10.599.10">
    <property type="entry name" value="Aldehyde Ferredoxin Oxidoreductase Protein, subunit A, domain 3"/>
    <property type="match status" value="1"/>
</dbReference>
<dbReference type="GO" id="GO:0009055">
    <property type="term" value="F:electron transfer activity"/>
    <property type="evidence" value="ECO:0007669"/>
    <property type="project" value="InterPro"/>
</dbReference>
<keyword evidence="11" id="KW-1185">Reference proteome</keyword>
<name>A0A8A0RLH3_9FIRM</name>
<keyword evidence="5 10" id="KW-0560">Oxidoreductase</keyword>
<evidence type="ECO:0000256" key="4">
    <source>
        <dbReference type="ARBA" id="ARBA00022723"/>
    </source>
</evidence>
<evidence type="ECO:0000256" key="6">
    <source>
        <dbReference type="ARBA" id="ARBA00023004"/>
    </source>
</evidence>
<keyword evidence="7" id="KW-0411">Iron-sulfur</keyword>
<dbReference type="RefSeq" id="WP_206706620.1">
    <property type="nucleotide sequence ID" value="NZ_CP059066.1"/>
</dbReference>
<dbReference type="Gene3D" id="1.10.569.10">
    <property type="entry name" value="Aldehyde Ferredoxin Oxidoreductase Protein, subunit A, domain 2"/>
    <property type="match status" value="1"/>
</dbReference>
<keyword evidence="3" id="KW-0004">4Fe-4S</keyword>
<comment type="cofactor">
    <cofactor evidence="1">
        <name>[4Fe-4S] cluster</name>
        <dbReference type="ChEBI" id="CHEBI:49883"/>
    </cofactor>
</comment>
<dbReference type="Proteomes" id="UP000662904">
    <property type="component" value="Chromosome"/>
</dbReference>
<dbReference type="GO" id="GO:0051539">
    <property type="term" value="F:4 iron, 4 sulfur cluster binding"/>
    <property type="evidence" value="ECO:0007669"/>
    <property type="project" value="UniProtKB-KW"/>
</dbReference>
<keyword evidence="4" id="KW-0479">Metal-binding</keyword>
<dbReference type="SUPFAM" id="SSF56228">
    <property type="entry name" value="Aldehyde ferredoxin oxidoreductase, N-terminal domain"/>
    <property type="match status" value="1"/>
</dbReference>
<comment type="cofactor">
    <cofactor evidence="8">
        <name>tungstopterin</name>
        <dbReference type="ChEBI" id="CHEBI:30402"/>
    </cofactor>
</comment>
<dbReference type="InterPro" id="IPR013983">
    <property type="entry name" value="Ald_Fedxn_OxRdtase_N"/>
</dbReference>
<dbReference type="Pfam" id="PF01314">
    <property type="entry name" value="AFOR_C"/>
    <property type="match status" value="1"/>
</dbReference>
<accession>A0A8A0RLH3</accession>
<dbReference type="InterPro" id="IPR013984">
    <property type="entry name" value="Ald_Fedxn_OxRdtase_dom2"/>
</dbReference>
<evidence type="ECO:0000313" key="10">
    <source>
        <dbReference type="EMBL" id="QSQ09261.1"/>
    </source>
</evidence>
<dbReference type="KEGG" id="kme:H0A61_01622"/>